<dbReference type="PANTHER" id="PTHR10978:SF5">
    <property type="entry name" value="SUCCINATE DEHYDROGENASE CYTOCHROME B560 SUBUNIT, MITOCHONDRIAL"/>
    <property type="match status" value="1"/>
</dbReference>
<dbReference type="CDD" id="cd03499">
    <property type="entry name" value="SQR_TypeC_SdhC"/>
    <property type="match status" value="1"/>
</dbReference>
<organism evidence="14 15">
    <name type="scientific">Paroceanicella profunda</name>
    <dbReference type="NCBI Taxonomy" id="2579971"/>
    <lineage>
        <taxon>Bacteria</taxon>
        <taxon>Pseudomonadati</taxon>
        <taxon>Pseudomonadota</taxon>
        <taxon>Alphaproteobacteria</taxon>
        <taxon>Rhodobacterales</taxon>
        <taxon>Paracoccaceae</taxon>
        <taxon>Paroceanicella</taxon>
    </lineage>
</organism>
<comment type="function">
    <text evidence="1">Membrane-anchoring subunit of succinate dehydrogenase (SDH).</text>
</comment>
<dbReference type="Gene3D" id="1.20.1300.10">
    <property type="entry name" value="Fumarate reductase/succinate dehydrogenase, transmembrane subunit"/>
    <property type="match status" value="1"/>
</dbReference>
<dbReference type="KEGG" id="ppru:FDP22_03660"/>
<dbReference type="PROSITE" id="PS01001">
    <property type="entry name" value="SDH_CYT_2"/>
    <property type="match status" value="1"/>
</dbReference>
<evidence type="ECO:0000256" key="9">
    <source>
        <dbReference type="ARBA" id="ARBA00023004"/>
    </source>
</evidence>
<evidence type="ECO:0000256" key="10">
    <source>
        <dbReference type="ARBA" id="ARBA00023136"/>
    </source>
</evidence>
<keyword evidence="10 13" id="KW-0472">Membrane</keyword>
<proteinExistence type="inferred from homology"/>
<dbReference type="RefSeq" id="WP_138577412.1">
    <property type="nucleotide sequence ID" value="NZ_CP040818.1"/>
</dbReference>
<dbReference type="GO" id="GO:0016020">
    <property type="term" value="C:membrane"/>
    <property type="evidence" value="ECO:0007669"/>
    <property type="project" value="UniProtKB-SubCell"/>
</dbReference>
<keyword evidence="15" id="KW-1185">Reference proteome</keyword>
<evidence type="ECO:0000256" key="1">
    <source>
        <dbReference type="ARBA" id="ARBA00004050"/>
    </source>
</evidence>
<comment type="similarity">
    <text evidence="3">Belongs to the cytochrome b560 family.</text>
</comment>
<dbReference type="Proteomes" id="UP000305888">
    <property type="component" value="Chromosome"/>
</dbReference>
<evidence type="ECO:0000313" key="14">
    <source>
        <dbReference type="EMBL" id="QDL90963.1"/>
    </source>
</evidence>
<dbReference type="EMBL" id="CP040818">
    <property type="protein sequence ID" value="QDL90963.1"/>
    <property type="molecule type" value="Genomic_DNA"/>
</dbReference>
<dbReference type="GO" id="GO:0046872">
    <property type="term" value="F:metal ion binding"/>
    <property type="evidence" value="ECO:0007669"/>
    <property type="project" value="UniProtKB-KW"/>
</dbReference>
<evidence type="ECO:0000256" key="3">
    <source>
        <dbReference type="ARBA" id="ARBA00007244"/>
    </source>
</evidence>
<keyword evidence="6 13" id="KW-0812">Transmembrane</keyword>
<dbReference type="SUPFAM" id="SSF81343">
    <property type="entry name" value="Fumarate reductase respiratory complex transmembrane subunits"/>
    <property type="match status" value="1"/>
</dbReference>
<dbReference type="NCBIfam" id="TIGR02970">
    <property type="entry name" value="succ_dehyd_cytB"/>
    <property type="match status" value="1"/>
</dbReference>
<keyword evidence="8 13" id="KW-1133">Transmembrane helix</keyword>
<reference evidence="14 15" key="1">
    <citation type="submission" date="2019-06" db="EMBL/GenBank/DDBJ databases">
        <title>Genome sequence of Rhodobacteraceae bacterium D4M1.</title>
        <authorList>
            <person name="Cao J."/>
        </authorList>
    </citation>
    <scope>NUCLEOTIDE SEQUENCE [LARGE SCALE GENOMIC DNA]</scope>
    <source>
        <strain evidence="14 15">D4M1</strain>
    </source>
</reference>
<dbReference type="AlphaFoldDB" id="A0A5B8FXY9"/>
<dbReference type="Pfam" id="PF01127">
    <property type="entry name" value="Sdh_cyt"/>
    <property type="match status" value="1"/>
</dbReference>
<evidence type="ECO:0000256" key="11">
    <source>
        <dbReference type="ARBA" id="ARBA00025912"/>
    </source>
</evidence>
<dbReference type="InterPro" id="IPR000701">
    <property type="entry name" value="SuccDH_FuR_B_TM-su"/>
</dbReference>
<dbReference type="PANTHER" id="PTHR10978">
    <property type="entry name" value="SUCCINATE DEHYDROGENASE CYTOCHROME B560 SUBUNIT"/>
    <property type="match status" value="1"/>
</dbReference>
<evidence type="ECO:0000256" key="7">
    <source>
        <dbReference type="ARBA" id="ARBA00022723"/>
    </source>
</evidence>
<dbReference type="OrthoDB" id="9799441at2"/>
<comment type="subunit">
    <text evidence="11">Part of an enzyme complex containing four subunits: a flavoprotein, an iron-sulfur protein, plus two membrane-anchoring proteins, SdhC and SdhD. The complex can form homotrimers.</text>
</comment>
<evidence type="ECO:0000256" key="13">
    <source>
        <dbReference type="SAM" id="Phobius"/>
    </source>
</evidence>
<dbReference type="InterPro" id="IPR014314">
    <property type="entry name" value="Succ_DH_cytb556"/>
</dbReference>
<accession>A0A5B8FXY9</accession>
<comment type="subcellular location">
    <subcellularLocation>
        <location evidence="2">Membrane</location>
        <topology evidence="2">Multi-pass membrane protein</topology>
    </subcellularLocation>
</comment>
<evidence type="ECO:0000256" key="8">
    <source>
        <dbReference type="ARBA" id="ARBA00022989"/>
    </source>
</evidence>
<dbReference type="GO" id="GO:0009055">
    <property type="term" value="F:electron transfer activity"/>
    <property type="evidence" value="ECO:0007669"/>
    <property type="project" value="InterPro"/>
</dbReference>
<sequence>MADVNRGNRPLSPFMIGQVYRPQITSVLSIIHRATGVAMAVSGALIVWWFIAAATGEDYFEFADGILTSWIGTLVMLGSLWALWYHFCNGLRHLWWDMGRGFELDQVTMSGIVTVVASLVLTVFTIIVVM</sequence>
<dbReference type="InterPro" id="IPR018495">
    <property type="entry name" value="Succ_DH_cyt_bsu_CS"/>
</dbReference>
<gene>
    <name evidence="14" type="primary">sdhC</name>
    <name evidence="14" type="ORF">FDP22_03660</name>
</gene>
<dbReference type="InterPro" id="IPR034804">
    <property type="entry name" value="SQR/QFR_C/D"/>
</dbReference>
<evidence type="ECO:0000313" key="15">
    <source>
        <dbReference type="Proteomes" id="UP000305888"/>
    </source>
</evidence>
<feature type="transmembrane region" description="Helical" evidence="13">
    <location>
        <begin position="30"/>
        <end position="54"/>
    </location>
</feature>
<evidence type="ECO:0000256" key="5">
    <source>
        <dbReference type="ARBA" id="ARBA00022617"/>
    </source>
</evidence>
<evidence type="ECO:0000256" key="6">
    <source>
        <dbReference type="ARBA" id="ARBA00022692"/>
    </source>
</evidence>
<comment type="cofactor">
    <cofactor evidence="12">
        <name>heme</name>
        <dbReference type="ChEBI" id="CHEBI:30413"/>
    </cofactor>
    <text evidence="12">The heme is bound between the two transmembrane subunits.</text>
</comment>
<dbReference type="PIRSF" id="PIRSF000178">
    <property type="entry name" value="SDH_cyt_b560"/>
    <property type="match status" value="1"/>
</dbReference>
<name>A0A5B8FXY9_9RHOB</name>
<evidence type="ECO:0000256" key="2">
    <source>
        <dbReference type="ARBA" id="ARBA00004141"/>
    </source>
</evidence>
<keyword evidence="7 12" id="KW-0479">Metal-binding</keyword>
<evidence type="ECO:0000256" key="4">
    <source>
        <dbReference type="ARBA" id="ARBA00020076"/>
    </source>
</evidence>
<feature type="transmembrane region" description="Helical" evidence="13">
    <location>
        <begin position="66"/>
        <end position="87"/>
    </location>
</feature>
<protein>
    <recommendedName>
        <fullName evidence="4">Succinate dehydrogenase cytochrome b556 subunit</fullName>
    </recommendedName>
</protein>
<evidence type="ECO:0000256" key="12">
    <source>
        <dbReference type="PIRSR" id="PIRSR000178-1"/>
    </source>
</evidence>
<keyword evidence="5 12" id="KW-0349">Heme</keyword>
<feature type="binding site" description="axial binding residue" evidence="12">
    <location>
        <position position="86"/>
    </location>
    <ligand>
        <name>heme</name>
        <dbReference type="ChEBI" id="CHEBI:30413"/>
        <note>ligand shared with second transmembrane subunit</note>
    </ligand>
    <ligandPart>
        <name>Fe</name>
        <dbReference type="ChEBI" id="CHEBI:18248"/>
    </ligandPart>
</feature>
<keyword evidence="9 12" id="KW-0408">Iron</keyword>
<feature type="transmembrane region" description="Helical" evidence="13">
    <location>
        <begin position="107"/>
        <end position="129"/>
    </location>
</feature>
<dbReference type="GO" id="GO:0006099">
    <property type="term" value="P:tricarboxylic acid cycle"/>
    <property type="evidence" value="ECO:0007669"/>
    <property type="project" value="InterPro"/>
</dbReference>